<feature type="region of interest" description="Disordered" evidence="1">
    <location>
        <begin position="297"/>
        <end position="329"/>
    </location>
</feature>
<dbReference type="EMBL" id="FUEZ01000004">
    <property type="protein sequence ID" value="SPM40600.1"/>
    <property type="molecule type" value="Genomic_DNA"/>
</dbReference>
<keyword evidence="3" id="KW-1185">Reference proteome</keyword>
<evidence type="ECO:0000313" key="3">
    <source>
        <dbReference type="Proteomes" id="UP000240424"/>
    </source>
</evidence>
<dbReference type="STRING" id="1841861.GCA_900157365_01121"/>
<gene>
    <name evidence="2" type="ORF">MNAB215_2801</name>
</gene>
<dbReference type="OrthoDB" id="7191282at2"/>
<name>A0A2U3PA36_9MYCO</name>
<organism evidence="2 3">
    <name type="scientific">Mycobacterium numidiamassiliense</name>
    <dbReference type="NCBI Taxonomy" id="1841861"/>
    <lineage>
        <taxon>Bacteria</taxon>
        <taxon>Bacillati</taxon>
        <taxon>Actinomycetota</taxon>
        <taxon>Actinomycetes</taxon>
        <taxon>Mycobacteriales</taxon>
        <taxon>Mycobacteriaceae</taxon>
        <taxon>Mycobacterium</taxon>
    </lineage>
</organism>
<dbReference type="InterPro" id="IPR009003">
    <property type="entry name" value="Peptidase_S1_PA"/>
</dbReference>
<evidence type="ECO:0000313" key="2">
    <source>
        <dbReference type="EMBL" id="SPM40600.1"/>
    </source>
</evidence>
<dbReference type="AlphaFoldDB" id="A0A2U3PA36"/>
<accession>A0A2U3PA36</accession>
<dbReference type="Proteomes" id="UP000240424">
    <property type="component" value="Unassembled WGS sequence"/>
</dbReference>
<evidence type="ECO:0000256" key="1">
    <source>
        <dbReference type="SAM" id="MobiDB-lite"/>
    </source>
</evidence>
<evidence type="ECO:0008006" key="4">
    <source>
        <dbReference type="Google" id="ProtNLM"/>
    </source>
</evidence>
<dbReference type="SUPFAM" id="SSF50494">
    <property type="entry name" value="Trypsin-like serine proteases"/>
    <property type="match status" value="1"/>
</dbReference>
<protein>
    <recommendedName>
        <fullName evidence="4">Trypsin-like peptidase domain-containing protein</fullName>
    </recommendedName>
</protein>
<reference evidence="2 3" key="1">
    <citation type="submission" date="2017-01" db="EMBL/GenBank/DDBJ databases">
        <authorList>
            <consortium name="Urmite Genomes"/>
        </authorList>
    </citation>
    <scope>NUCLEOTIDE SEQUENCE [LARGE SCALE GENOMIC DNA]</scope>
    <source>
        <strain evidence="2 3">AB215</strain>
    </source>
</reference>
<sequence length="329" mass="36884">MMSAQFQIHAESFRSVLIEMVYCENGADIDTTAGQDYKSMAHGSAFVYRLDGKDRLITARHNVTGRHWQTHEFMGGYHIEPTHLRVMFFKDPPEKWVVTLSEDDPRRGGIQVLLQQYLVPLIGPDWKPIWNQHPQLGGEMDVAEVPFNPPADVVCMSWERTGDRSGPEQASWPAQLFPGEDVFIIGYPYRLTSGPAFPLWIRGTVASNPIFPYYSDGKAYPLWLIDARTRKGQSGAPVMRHRPPGTLVFRNDGQPARMPVPDSDLLGVYSGRTSDESDLGFVWGMDHVDEICRNGVPGTIDPDPSARSCAVGEELTTSNLEPQERSVRP</sequence>
<proteinExistence type="predicted"/>